<accession>A0ABZ2YVD7</accession>
<dbReference type="EMBL" id="CP149822">
    <property type="protein sequence ID" value="WZN43377.1"/>
    <property type="molecule type" value="Genomic_DNA"/>
</dbReference>
<dbReference type="Pfam" id="PF08808">
    <property type="entry name" value="RES"/>
    <property type="match status" value="1"/>
</dbReference>
<evidence type="ECO:0000259" key="1">
    <source>
        <dbReference type="SMART" id="SM00953"/>
    </source>
</evidence>
<dbReference type="RefSeq" id="WP_341838188.1">
    <property type="nucleotide sequence ID" value="NZ_CP149822.1"/>
</dbReference>
<organism evidence="2 3">
    <name type="scientific">Chitinophaga pollutisoli</name>
    <dbReference type="NCBI Taxonomy" id="3133966"/>
    <lineage>
        <taxon>Bacteria</taxon>
        <taxon>Pseudomonadati</taxon>
        <taxon>Bacteroidota</taxon>
        <taxon>Chitinophagia</taxon>
        <taxon>Chitinophagales</taxon>
        <taxon>Chitinophagaceae</taxon>
        <taxon>Chitinophaga</taxon>
    </lineage>
</organism>
<evidence type="ECO:0000313" key="3">
    <source>
        <dbReference type="Proteomes" id="UP001485459"/>
    </source>
</evidence>
<dbReference type="InterPro" id="IPR014914">
    <property type="entry name" value="RES_dom"/>
</dbReference>
<feature type="domain" description="RES" evidence="1">
    <location>
        <begin position="10"/>
        <end position="137"/>
    </location>
</feature>
<protein>
    <submittedName>
        <fullName evidence="2">RES family NAD+ phosphorylase</fullName>
    </submittedName>
</protein>
<keyword evidence="3" id="KW-1185">Reference proteome</keyword>
<sequence length="156" mass="18160">MLLFRITHKKFSQELYASGIKGRWNGPGRKVIYCAESISLAFLENMIRRQGVGFNDDFKIMIIEVPDDLEITVINPDDLPAQWRDFKDYSHCQPLGNKWYDEGETAILKVPSAVLPESSNYVLHSLHPDFRRIRLIETTDLVPDERIEDILKKYPH</sequence>
<proteinExistence type="predicted"/>
<name>A0ABZ2YVD7_9BACT</name>
<gene>
    <name evidence="2" type="ORF">WJU16_10070</name>
</gene>
<dbReference type="Proteomes" id="UP001485459">
    <property type="component" value="Chromosome"/>
</dbReference>
<dbReference type="SMART" id="SM00953">
    <property type="entry name" value="RES"/>
    <property type="match status" value="1"/>
</dbReference>
<reference evidence="3" key="1">
    <citation type="submission" date="2024-03" db="EMBL/GenBank/DDBJ databases">
        <title>Chitinophaga horti sp. nov., isolated from garden soil.</title>
        <authorList>
            <person name="Lee D.S."/>
            <person name="Han D.M."/>
            <person name="Baek J.H."/>
            <person name="Choi D.G."/>
            <person name="Jeon J.H."/>
            <person name="Jeon C.O."/>
        </authorList>
    </citation>
    <scope>NUCLEOTIDE SEQUENCE [LARGE SCALE GENOMIC DNA]</scope>
    <source>
        <strain evidence="3">GPA1</strain>
    </source>
</reference>
<evidence type="ECO:0000313" key="2">
    <source>
        <dbReference type="EMBL" id="WZN43377.1"/>
    </source>
</evidence>